<dbReference type="EMBL" id="SRLE01000001">
    <property type="protein sequence ID" value="TGD76135.1"/>
    <property type="molecule type" value="Genomic_DNA"/>
</dbReference>
<gene>
    <name evidence="2" type="ORF">E4634_00885</name>
</gene>
<dbReference type="CDD" id="cd06558">
    <property type="entry name" value="crotonase-like"/>
    <property type="match status" value="1"/>
</dbReference>
<keyword evidence="2" id="KW-0413">Isomerase</keyword>
<accession>A0A4Z0MA15</accession>
<dbReference type="AlphaFoldDB" id="A0A4Z0MA15"/>
<comment type="similarity">
    <text evidence="1">Belongs to the enoyl-CoA hydratase/isomerase family.</text>
</comment>
<name>A0A4Z0MA15_9GAMM</name>
<comment type="caution">
    <text evidence="2">The sequence shown here is derived from an EMBL/GenBank/DDBJ whole genome shotgun (WGS) entry which is preliminary data.</text>
</comment>
<dbReference type="GO" id="GO:0016853">
    <property type="term" value="F:isomerase activity"/>
    <property type="evidence" value="ECO:0007669"/>
    <property type="project" value="UniProtKB-KW"/>
</dbReference>
<dbReference type="Proteomes" id="UP000298050">
    <property type="component" value="Unassembled WGS sequence"/>
</dbReference>
<organism evidence="2 3">
    <name type="scientific">Mangrovimicrobium sediminis</name>
    <dbReference type="NCBI Taxonomy" id="2562682"/>
    <lineage>
        <taxon>Bacteria</taxon>
        <taxon>Pseudomonadati</taxon>
        <taxon>Pseudomonadota</taxon>
        <taxon>Gammaproteobacteria</taxon>
        <taxon>Cellvibrionales</taxon>
        <taxon>Halieaceae</taxon>
        <taxon>Mangrovimicrobium</taxon>
    </lineage>
</organism>
<sequence>MSQASERPSPEDIILYEKDPATRIATITLNRPNYLNAPTIAARQRYARLVQRANVDDEVKVLVIRGVGNHLGSGADLPEQSELFSDNMDSSLLHEFEIPDDEGVKYPPKDSYRYLATLVQHYATTGSGMRSLQDFKKISIVEAKGYCYGWHFYQAADADMVISSDEALFGHSAWRYAGWAARMWQWALMMGLRKFQEMVFTGRPFTAQEMYDCHFVNSVVPREQLEAETLKYALACAKNRPTDTVVMQKTFFEVFKQNQGEYMGSVLTGWLESMLPMVKTDGDELALGDDTFDKGLNNAVKDNDANFPEDWRLSYKSRPPAEPAGNEVELLRAQVAALQEQLKALEQKLGG</sequence>
<dbReference type="InterPro" id="IPR001753">
    <property type="entry name" value="Enoyl-CoA_hydra/iso"/>
</dbReference>
<dbReference type="InterPro" id="IPR029045">
    <property type="entry name" value="ClpP/crotonase-like_dom_sf"/>
</dbReference>
<dbReference type="Gene3D" id="3.90.226.10">
    <property type="entry name" value="2-enoyl-CoA Hydratase, Chain A, domain 1"/>
    <property type="match status" value="1"/>
</dbReference>
<protein>
    <submittedName>
        <fullName evidence="2">Enoyl-CoA hydratase/isomerase family protein</fullName>
    </submittedName>
</protein>
<evidence type="ECO:0000313" key="2">
    <source>
        <dbReference type="EMBL" id="TGD76135.1"/>
    </source>
</evidence>
<evidence type="ECO:0000256" key="1">
    <source>
        <dbReference type="ARBA" id="ARBA00005254"/>
    </source>
</evidence>
<dbReference type="SUPFAM" id="SSF52096">
    <property type="entry name" value="ClpP/crotonase"/>
    <property type="match status" value="1"/>
</dbReference>
<dbReference type="RefSeq" id="WP_135440712.1">
    <property type="nucleotide sequence ID" value="NZ_SRLE01000001.1"/>
</dbReference>
<proteinExistence type="inferred from homology"/>
<evidence type="ECO:0000313" key="3">
    <source>
        <dbReference type="Proteomes" id="UP000298050"/>
    </source>
</evidence>
<dbReference type="Pfam" id="PF00378">
    <property type="entry name" value="ECH_1"/>
    <property type="match status" value="1"/>
</dbReference>
<dbReference type="PANTHER" id="PTHR43802:SF1">
    <property type="entry name" value="IP11341P-RELATED"/>
    <property type="match status" value="1"/>
</dbReference>
<dbReference type="OrthoDB" id="9797151at2"/>
<dbReference type="PANTHER" id="PTHR43802">
    <property type="entry name" value="ENOYL-COA HYDRATASE"/>
    <property type="match status" value="1"/>
</dbReference>
<keyword evidence="3" id="KW-1185">Reference proteome</keyword>
<reference evidence="2 3" key="1">
    <citation type="submission" date="2019-04" db="EMBL/GenBank/DDBJ databases">
        <title>Taxonomy of novel Haliea sp. from mangrove soil of West Coast of India.</title>
        <authorList>
            <person name="Verma A."/>
            <person name="Kumar P."/>
            <person name="Krishnamurthi S."/>
        </authorList>
    </citation>
    <scope>NUCLEOTIDE SEQUENCE [LARGE SCALE GENOMIC DNA]</scope>
    <source>
        <strain evidence="2 3">SAOS-164</strain>
    </source>
</reference>